<dbReference type="PATRIC" id="fig|754436.4.peg.1459"/>
<organism evidence="1 2">
    <name type="scientific">Photobacterium aphoticum</name>
    <dbReference type="NCBI Taxonomy" id="754436"/>
    <lineage>
        <taxon>Bacteria</taxon>
        <taxon>Pseudomonadati</taxon>
        <taxon>Pseudomonadota</taxon>
        <taxon>Gammaproteobacteria</taxon>
        <taxon>Vibrionales</taxon>
        <taxon>Vibrionaceae</taxon>
        <taxon>Photobacterium</taxon>
    </lineage>
</organism>
<accession>A0A0J1JJ80</accession>
<evidence type="ECO:0000313" key="2">
    <source>
        <dbReference type="Proteomes" id="UP000036426"/>
    </source>
</evidence>
<proteinExistence type="predicted"/>
<name>A0A0J1JJ80_9GAMM</name>
<dbReference type="AlphaFoldDB" id="A0A0J1JJ80"/>
<evidence type="ECO:0000313" key="1">
    <source>
        <dbReference type="EMBL" id="KLV02082.1"/>
    </source>
</evidence>
<comment type="caution">
    <text evidence="1">The sequence shown here is derived from an EMBL/GenBank/DDBJ whole genome shotgun (WGS) entry which is preliminary data.</text>
</comment>
<sequence length="59" mass="6562">MKTLHSDHAVGNERANRVADVNEENIVAAMATELLALLVGEVFFNKTALNTRECWFSTI</sequence>
<protein>
    <submittedName>
        <fullName evidence="1">Uncharacterized protein</fullName>
    </submittedName>
</protein>
<dbReference type="Proteomes" id="UP000036426">
    <property type="component" value="Unassembled WGS sequence"/>
</dbReference>
<dbReference type="EMBL" id="LDOV01000010">
    <property type="protein sequence ID" value="KLV02082.1"/>
    <property type="molecule type" value="Genomic_DNA"/>
</dbReference>
<keyword evidence="2" id="KW-1185">Reference proteome</keyword>
<reference evidence="1 2" key="1">
    <citation type="submission" date="2015-05" db="EMBL/GenBank/DDBJ databases">
        <title>Photobacterium galathea sp. nov.</title>
        <authorList>
            <person name="Machado H."/>
            <person name="Gram L."/>
        </authorList>
    </citation>
    <scope>NUCLEOTIDE SEQUENCE [LARGE SCALE GENOMIC DNA]</scope>
    <source>
        <strain evidence="1 2">DSM 25995</strain>
    </source>
</reference>
<gene>
    <name evidence="1" type="ORF">ABT58_06830</name>
</gene>